<dbReference type="Proteomes" id="UP000885779">
    <property type="component" value="Unassembled WGS sequence"/>
</dbReference>
<dbReference type="Gene3D" id="3.30.980.20">
    <property type="entry name" value="Putative mannosyl-3-phosphoglycerate phosphatase, domain 2"/>
    <property type="match status" value="1"/>
</dbReference>
<evidence type="ECO:0000256" key="1">
    <source>
        <dbReference type="ARBA" id="ARBA00022723"/>
    </source>
</evidence>
<gene>
    <name evidence="4" type="ORF">ENK44_01110</name>
</gene>
<keyword evidence="3" id="KW-0460">Magnesium</keyword>
<organism evidence="4">
    <name type="scientific">Caldithrix abyssi</name>
    <dbReference type="NCBI Taxonomy" id="187145"/>
    <lineage>
        <taxon>Bacteria</taxon>
        <taxon>Pseudomonadati</taxon>
        <taxon>Calditrichota</taxon>
        <taxon>Calditrichia</taxon>
        <taxon>Calditrichales</taxon>
        <taxon>Calditrichaceae</taxon>
        <taxon>Caldithrix</taxon>
    </lineage>
</organism>
<dbReference type="InterPro" id="IPR036412">
    <property type="entry name" value="HAD-like_sf"/>
</dbReference>
<dbReference type="Gene3D" id="3.40.50.1000">
    <property type="entry name" value="HAD superfamily/HAD-like"/>
    <property type="match status" value="1"/>
</dbReference>
<dbReference type="PANTHER" id="PTHR10000">
    <property type="entry name" value="PHOSPHOSERINE PHOSPHATASE"/>
    <property type="match status" value="1"/>
</dbReference>
<proteinExistence type="predicted"/>
<evidence type="ECO:0000256" key="3">
    <source>
        <dbReference type="ARBA" id="ARBA00022842"/>
    </source>
</evidence>
<reference evidence="4" key="1">
    <citation type="journal article" date="2020" name="mSystems">
        <title>Genome- and Community-Level Interaction Insights into Carbon Utilization and Element Cycling Functions of Hydrothermarchaeota in Hydrothermal Sediment.</title>
        <authorList>
            <person name="Zhou Z."/>
            <person name="Liu Y."/>
            <person name="Xu W."/>
            <person name="Pan J."/>
            <person name="Luo Z.H."/>
            <person name="Li M."/>
        </authorList>
    </citation>
    <scope>NUCLEOTIDE SEQUENCE [LARGE SCALE GENOMIC DNA]</scope>
    <source>
        <strain evidence="4">HyVt-577</strain>
    </source>
</reference>
<dbReference type="EMBL" id="DRQG01000015">
    <property type="protein sequence ID" value="HGY54275.1"/>
    <property type="molecule type" value="Genomic_DNA"/>
</dbReference>
<keyword evidence="1" id="KW-0479">Metal-binding</keyword>
<dbReference type="InterPro" id="IPR006379">
    <property type="entry name" value="HAD-SF_hydro_IIB"/>
</dbReference>
<dbReference type="GO" id="GO:0000287">
    <property type="term" value="F:magnesium ion binding"/>
    <property type="evidence" value="ECO:0007669"/>
    <property type="project" value="TreeGrafter"/>
</dbReference>
<keyword evidence="2 4" id="KW-0378">Hydrolase</keyword>
<dbReference type="SFLD" id="SFLDG01140">
    <property type="entry name" value="C2.B:_Phosphomannomutase_and_P"/>
    <property type="match status" value="1"/>
</dbReference>
<dbReference type="NCBIfam" id="TIGR01484">
    <property type="entry name" value="HAD-SF-IIB"/>
    <property type="match status" value="1"/>
</dbReference>
<dbReference type="NCBIfam" id="TIGR01486">
    <property type="entry name" value="HAD-SF-IIB-MPGP"/>
    <property type="match status" value="1"/>
</dbReference>
<dbReference type="InterPro" id="IPR023214">
    <property type="entry name" value="HAD_sf"/>
</dbReference>
<comment type="caution">
    <text evidence="4">The sequence shown here is derived from an EMBL/GenBank/DDBJ whole genome shotgun (WGS) entry which is preliminary data.</text>
</comment>
<dbReference type="GO" id="GO:0005829">
    <property type="term" value="C:cytosol"/>
    <property type="evidence" value="ECO:0007669"/>
    <property type="project" value="TreeGrafter"/>
</dbReference>
<name>A0A7V4WTL7_CALAY</name>
<evidence type="ECO:0000313" key="4">
    <source>
        <dbReference type="EMBL" id="HGY54275.1"/>
    </source>
</evidence>
<dbReference type="AlphaFoldDB" id="A0A7V4WTL7"/>
<dbReference type="PANTHER" id="PTHR10000:SF8">
    <property type="entry name" value="HAD SUPERFAMILY HYDROLASE-LIKE, TYPE 3"/>
    <property type="match status" value="1"/>
</dbReference>
<evidence type="ECO:0000256" key="2">
    <source>
        <dbReference type="ARBA" id="ARBA00022801"/>
    </source>
</evidence>
<dbReference type="SUPFAM" id="SSF56784">
    <property type="entry name" value="HAD-like"/>
    <property type="match status" value="1"/>
</dbReference>
<dbReference type="GO" id="GO:0051479">
    <property type="term" value="P:mannosylglycerate biosynthetic process"/>
    <property type="evidence" value="ECO:0007669"/>
    <property type="project" value="InterPro"/>
</dbReference>
<dbReference type="GO" id="GO:0050531">
    <property type="term" value="F:mannosyl-3-phosphoglycerate phosphatase activity"/>
    <property type="evidence" value="ECO:0007669"/>
    <property type="project" value="InterPro"/>
</dbReference>
<protein>
    <submittedName>
        <fullName evidence="4">HAD-IIB family hydrolase</fullName>
    </submittedName>
</protein>
<dbReference type="InterPro" id="IPR006381">
    <property type="entry name" value="HAD-SF-IIB-MPGP"/>
</dbReference>
<accession>A0A7V4WTL7</accession>
<sequence>MHWLVFTDLDGTLLDADTYSFAEAKDAVSFLKDRRIPLIPCTSKTHTEVIVLRNQLRINDPFITENGSAIFFENGYFADSGLDTITLNGFRVVVLGKKYEDILYFLKELKEKYGISARGFHEMDNSEIAERTGLSKTDAFMARERRFSEPFILLQNDEDKLNSLKPLIEKKGFRLLQGNRFFHLLGQSDKGVALRRLTALYHKYRRGKKFKTVAIGDSLNDLDMLQAADVAVLVKKKNGDYQQDINLPGLIYSVKAGPSGFSDAVFSIISGK</sequence>
<dbReference type="SFLD" id="SFLDS00003">
    <property type="entry name" value="Haloacid_Dehalogenase"/>
    <property type="match status" value="1"/>
</dbReference>
<dbReference type="Pfam" id="PF08282">
    <property type="entry name" value="Hydrolase_3"/>
    <property type="match status" value="1"/>
</dbReference>
<dbReference type="SFLD" id="SFLDG01142">
    <property type="entry name" value="C2.B.2:_Mannosyl-3-phosphoglyc"/>
    <property type="match status" value="1"/>
</dbReference>